<keyword evidence="1" id="KW-1133">Transmembrane helix</keyword>
<proteinExistence type="predicted"/>
<reference evidence="2" key="1">
    <citation type="submission" date="2022-08" db="EMBL/GenBank/DDBJ databases">
        <title>Reclassification of Massilia species as members of the genera Telluria, Duganella, Pseudoduganella, Mokoshia gen. nov. and Zemynaea gen. nov. using orthogonal and non-orthogonal genome-based approaches.</title>
        <authorList>
            <person name="Bowman J.P."/>
        </authorList>
    </citation>
    <scope>NUCLEOTIDE SEQUENCE</scope>
    <source>
        <strain evidence="2">LMG 11547</strain>
    </source>
</reference>
<comment type="caution">
    <text evidence="2">The sequence shown here is derived from an EMBL/GenBank/DDBJ whole genome shotgun (WGS) entry which is preliminary data.</text>
</comment>
<feature type="transmembrane region" description="Helical" evidence="1">
    <location>
        <begin position="56"/>
        <end position="75"/>
    </location>
</feature>
<dbReference type="Proteomes" id="UP001165263">
    <property type="component" value="Unassembled WGS sequence"/>
</dbReference>
<keyword evidence="1" id="KW-0472">Membrane</keyword>
<feature type="transmembrane region" description="Helical" evidence="1">
    <location>
        <begin position="27"/>
        <end position="50"/>
    </location>
</feature>
<keyword evidence="3" id="KW-1185">Reference proteome</keyword>
<evidence type="ECO:0000256" key="1">
    <source>
        <dbReference type="SAM" id="Phobius"/>
    </source>
</evidence>
<gene>
    <name evidence="2" type="ORF">NX786_10225</name>
</gene>
<accession>A0ABT2BX42</accession>
<name>A0ABT2BX42_9BURK</name>
<protein>
    <submittedName>
        <fullName evidence="2">Uncharacterized protein</fullName>
    </submittedName>
</protein>
<evidence type="ECO:0000313" key="3">
    <source>
        <dbReference type="Proteomes" id="UP001165263"/>
    </source>
</evidence>
<evidence type="ECO:0000313" key="2">
    <source>
        <dbReference type="EMBL" id="MCS0629708.1"/>
    </source>
</evidence>
<dbReference type="EMBL" id="JANUHC010000003">
    <property type="protein sequence ID" value="MCS0629708.1"/>
    <property type="molecule type" value="Genomic_DNA"/>
</dbReference>
<keyword evidence="1" id="KW-0812">Transmembrane</keyword>
<sequence length="88" mass="9935">MTRTYHRSFGATLEDFARDIVAACRRAVRAIAVMPWPAMLACCIALAFVISVLPLALFLFVLFMGIKVIVGAFVVDHRRTHREHYGKQ</sequence>
<dbReference type="RefSeq" id="WP_259448832.1">
    <property type="nucleotide sequence ID" value="NZ_CP119520.1"/>
</dbReference>
<organism evidence="2 3">
    <name type="scientific">Telluria mixta</name>
    <dbReference type="NCBI Taxonomy" id="34071"/>
    <lineage>
        <taxon>Bacteria</taxon>
        <taxon>Pseudomonadati</taxon>
        <taxon>Pseudomonadota</taxon>
        <taxon>Betaproteobacteria</taxon>
        <taxon>Burkholderiales</taxon>
        <taxon>Oxalobacteraceae</taxon>
        <taxon>Telluria group</taxon>
        <taxon>Telluria</taxon>
    </lineage>
</organism>